<dbReference type="EMBL" id="AP025628">
    <property type="protein sequence ID" value="BDG61600.1"/>
    <property type="molecule type" value="Genomic_DNA"/>
</dbReference>
<evidence type="ECO:0000256" key="3">
    <source>
        <dbReference type="ARBA" id="ARBA00022475"/>
    </source>
</evidence>
<evidence type="ECO:0000256" key="8">
    <source>
        <dbReference type="ARBA" id="ARBA00049985"/>
    </source>
</evidence>
<dbReference type="GO" id="GO:0016887">
    <property type="term" value="F:ATP hydrolysis activity"/>
    <property type="evidence" value="ECO:0007669"/>
    <property type="project" value="InterPro"/>
</dbReference>
<dbReference type="InterPro" id="IPR003439">
    <property type="entry name" value="ABC_transporter-like_ATP-bd"/>
</dbReference>
<evidence type="ECO:0000256" key="7">
    <source>
        <dbReference type="ARBA" id="ARBA00023136"/>
    </source>
</evidence>
<keyword evidence="2" id="KW-0813">Transport</keyword>
<evidence type="ECO:0000313" key="10">
    <source>
        <dbReference type="EMBL" id="BDG61600.1"/>
    </source>
</evidence>
<proteinExistence type="inferred from homology"/>
<dbReference type="KEGG" id="cmic:caldi_26900"/>
<keyword evidence="7" id="KW-0472">Membrane</keyword>
<keyword evidence="5 10" id="KW-0067">ATP-binding</keyword>
<dbReference type="GO" id="GO:0005886">
    <property type="term" value="C:plasma membrane"/>
    <property type="evidence" value="ECO:0007669"/>
    <property type="project" value="UniProtKB-SubCell"/>
</dbReference>
<dbReference type="Proteomes" id="UP001163687">
    <property type="component" value="Chromosome"/>
</dbReference>
<dbReference type="PROSITE" id="PS50893">
    <property type="entry name" value="ABC_TRANSPORTER_2"/>
    <property type="match status" value="1"/>
</dbReference>
<keyword evidence="4" id="KW-0547">Nucleotide-binding</keyword>
<dbReference type="InterPro" id="IPR005894">
    <property type="entry name" value="DrrA"/>
</dbReference>
<protein>
    <submittedName>
        <fullName evidence="10">Daunorubicin resistance protein DrrA family ABC transporter ATP-binding protein</fullName>
    </submittedName>
</protein>
<comment type="similarity">
    <text evidence="8">Belongs to the ABC transporter superfamily. Drug exporter-1 (DrugE1) (TC 3.A.1.105) family.</text>
</comment>
<sequence length="328" mass="36809">MTRPVIEVEDLVRRFGSLEAVRGVSFEVREGEIFGFLGPNGAGKSTTINILATLLRPTSGRALLAGHDVVREPVAVRRAIGLVFQDPTLDIRLTAQENLYIHGMLYGVTGARLRERIDQVLRMVGLEDRRHSIVRTFSGGMKRRLEIARGFLHRPRVLFLDEPTVGLDPQTRAAIWEHVHRLRDQEGVTVFMTTHYMDEAEHCDRIAIIDHGRIVALDTPAALKRQVGGEVIVLRTEDGAALSEAIERRFGIRPQPDPEGLRLEVPDAAALLPRLAAAYDRQIRGLLVHEPTLDDVFLKLTGRAIRDEEGGAADAMRHRHRARMWHGR</sequence>
<dbReference type="RefSeq" id="WP_264842235.1">
    <property type="nucleotide sequence ID" value="NZ_AP025628.1"/>
</dbReference>
<dbReference type="PANTHER" id="PTHR43582">
    <property type="entry name" value="LINEARMYCIN RESISTANCE ATP-BINDING PROTEIN LNRL"/>
    <property type="match status" value="1"/>
</dbReference>
<dbReference type="GO" id="GO:1900753">
    <property type="term" value="P:doxorubicin transport"/>
    <property type="evidence" value="ECO:0007669"/>
    <property type="project" value="InterPro"/>
</dbReference>
<comment type="subcellular location">
    <subcellularLocation>
        <location evidence="1">Cell membrane</location>
        <topology evidence="1">Peripheral membrane protein</topology>
        <orientation evidence="1">Cytoplasmic side</orientation>
    </subcellularLocation>
</comment>
<dbReference type="InterPro" id="IPR003593">
    <property type="entry name" value="AAA+_ATPase"/>
</dbReference>
<dbReference type="GO" id="GO:0043215">
    <property type="term" value="P:daunorubicin transport"/>
    <property type="evidence" value="ECO:0007669"/>
    <property type="project" value="InterPro"/>
</dbReference>
<dbReference type="AlphaFoldDB" id="A0AA35CPR9"/>
<dbReference type="NCBIfam" id="TIGR01188">
    <property type="entry name" value="drrA"/>
    <property type="match status" value="1"/>
</dbReference>
<dbReference type="InterPro" id="IPR027417">
    <property type="entry name" value="P-loop_NTPase"/>
</dbReference>
<evidence type="ECO:0000256" key="2">
    <source>
        <dbReference type="ARBA" id="ARBA00022448"/>
    </source>
</evidence>
<keyword evidence="11" id="KW-1185">Reference proteome</keyword>
<evidence type="ECO:0000256" key="5">
    <source>
        <dbReference type="ARBA" id="ARBA00022840"/>
    </source>
</evidence>
<keyword evidence="6" id="KW-1278">Translocase</keyword>
<dbReference type="FunFam" id="3.40.50.300:FF:000589">
    <property type="entry name" value="ABC transporter, ATP-binding subunit"/>
    <property type="match status" value="1"/>
</dbReference>
<accession>A0AA35CPR9</accession>
<reference evidence="10" key="1">
    <citation type="submission" date="2022-03" db="EMBL/GenBank/DDBJ databases">
        <title>Complete genome sequence of Caldinitratiruptor microaerophilus.</title>
        <authorList>
            <person name="Mukaiyama R."/>
            <person name="Nishiyama T."/>
            <person name="Ueda K."/>
        </authorList>
    </citation>
    <scope>NUCLEOTIDE SEQUENCE</scope>
    <source>
        <strain evidence="10">JCM 16183</strain>
    </source>
</reference>
<dbReference type="SUPFAM" id="SSF52540">
    <property type="entry name" value="P-loop containing nucleoside triphosphate hydrolases"/>
    <property type="match status" value="1"/>
</dbReference>
<dbReference type="GO" id="GO:0005524">
    <property type="term" value="F:ATP binding"/>
    <property type="evidence" value="ECO:0007669"/>
    <property type="project" value="UniProtKB-KW"/>
</dbReference>
<dbReference type="PANTHER" id="PTHR43582:SF4">
    <property type="entry name" value="ANTIBIOTIC RESISTANCE ABC TRANSPORTER ATP-BINDING PROTEIN"/>
    <property type="match status" value="1"/>
</dbReference>
<evidence type="ECO:0000259" key="9">
    <source>
        <dbReference type="PROSITE" id="PS50893"/>
    </source>
</evidence>
<evidence type="ECO:0000256" key="6">
    <source>
        <dbReference type="ARBA" id="ARBA00022967"/>
    </source>
</evidence>
<name>A0AA35CPR9_9FIRM</name>
<evidence type="ECO:0000256" key="1">
    <source>
        <dbReference type="ARBA" id="ARBA00004413"/>
    </source>
</evidence>
<dbReference type="Gene3D" id="3.40.50.300">
    <property type="entry name" value="P-loop containing nucleotide triphosphate hydrolases"/>
    <property type="match status" value="1"/>
</dbReference>
<dbReference type="Pfam" id="PF00005">
    <property type="entry name" value="ABC_tran"/>
    <property type="match status" value="1"/>
</dbReference>
<dbReference type="PROSITE" id="PS00211">
    <property type="entry name" value="ABC_TRANSPORTER_1"/>
    <property type="match status" value="1"/>
</dbReference>
<evidence type="ECO:0000256" key="4">
    <source>
        <dbReference type="ARBA" id="ARBA00022741"/>
    </source>
</evidence>
<organism evidence="10 11">
    <name type="scientific">Caldinitratiruptor microaerophilus</name>
    <dbReference type="NCBI Taxonomy" id="671077"/>
    <lineage>
        <taxon>Bacteria</taxon>
        <taxon>Bacillati</taxon>
        <taxon>Bacillota</taxon>
        <taxon>Clostridia</taxon>
        <taxon>Eubacteriales</taxon>
        <taxon>Symbiobacteriaceae</taxon>
        <taxon>Caldinitratiruptor</taxon>
    </lineage>
</organism>
<evidence type="ECO:0000313" key="11">
    <source>
        <dbReference type="Proteomes" id="UP001163687"/>
    </source>
</evidence>
<feature type="domain" description="ABC transporter" evidence="9">
    <location>
        <begin position="6"/>
        <end position="236"/>
    </location>
</feature>
<dbReference type="InterPro" id="IPR017871">
    <property type="entry name" value="ABC_transporter-like_CS"/>
</dbReference>
<gene>
    <name evidence="10" type="ORF">caldi_26900</name>
</gene>
<dbReference type="SMART" id="SM00382">
    <property type="entry name" value="AAA"/>
    <property type="match status" value="1"/>
</dbReference>
<keyword evidence="3" id="KW-1003">Cell membrane</keyword>